<feature type="compositionally biased region" description="Low complexity" evidence="1">
    <location>
        <begin position="104"/>
        <end position="117"/>
    </location>
</feature>
<organism evidence="2 3">
    <name type="scientific">Nitzschia inconspicua</name>
    <dbReference type="NCBI Taxonomy" id="303405"/>
    <lineage>
        <taxon>Eukaryota</taxon>
        <taxon>Sar</taxon>
        <taxon>Stramenopiles</taxon>
        <taxon>Ochrophyta</taxon>
        <taxon>Bacillariophyta</taxon>
        <taxon>Bacillariophyceae</taxon>
        <taxon>Bacillariophycidae</taxon>
        <taxon>Bacillariales</taxon>
        <taxon>Bacillariaceae</taxon>
        <taxon>Nitzschia</taxon>
    </lineage>
</organism>
<dbReference type="EMBL" id="JAGRRH010000013">
    <property type="protein sequence ID" value="KAG7359886.1"/>
    <property type="molecule type" value="Genomic_DNA"/>
</dbReference>
<comment type="caution">
    <text evidence="2">The sequence shown here is derived from an EMBL/GenBank/DDBJ whole genome shotgun (WGS) entry which is preliminary data.</text>
</comment>
<feature type="region of interest" description="Disordered" evidence="1">
    <location>
        <begin position="98"/>
        <end position="130"/>
    </location>
</feature>
<protein>
    <submittedName>
        <fullName evidence="2">Uncharacterized protein</fullName>
    </submittedName>
</protein>
<reference evidence="2" key="1">
    <citation type="journal article" date="2021" name="Sci. Rep.">
        <title>Diploid genomic architecture of Nitzschia inconspicua, an elite biomass production diatom.</title>
        <authorList>
            <person name="Oliver A."/>
            <person name="Podell S."/>
            <person name="Pinowska A."/>
            <person name="Traller J.C."/>
            <person name="Smith S.R."/>
            <person name="McClure R."/>
            <person name="Beliaev A."/>
            <person name="Bohutskyi P."/>
            <person name="Hill E.A."/>
            <person name="Rabines A."/>
            <person name="Zheng H."/>
            <person name="Allen L.Z."/>
            <person name="Kuo A."/>
            <person name="Grigoriev I.V."/>
            <person name="Allen A.E."/>
            <person name="Hazlebeck D."/>
            <person name="Allen E.E."/>
        </authorList>
    </citation>
    <scope>NUCLEOTIDE SEQUENCE</scope>
    <source>
        <strain evidence="2">Hildebrandi</strain>
    </source>
</reference>
<evidence type="ECO:0000313" key="3">
    <source>
        <dbReference type="Proteomes" id="UP000693970"/>
    </source>
</evidence>
<proteinExistence type="predicted"/>
<evidence type="ECO:0000256" key="1">
    <source>
        <dbReference type="SAM" id="MobiDB-lite"/>
    </source>
</evidence>
<accession>A0A9K3LFE0</accession>
<evidence type="ECO:0000313" key="2">
    <source>
        <dbReference type="EMBL" id="KAG7359886.1"/>
    </source>
</evidence>
<dbReference type="Proteomes" id="UP000693970">
    <property type="component" value="Unassembled WGS sequence"/>
</dbReference>
<dbReference type="AlphaFoldDB" id="A0A9K3LFE0"/>
<reference evidence="2" key="2">
    <citation type="submission" date="2021-04" db="EMBL/GenBank/DDBJ databases">
        <authorList>
            <person name="Podell S."/>
        </authorList>
    </citation>
    <scope>NUCLEOTIDE SEQUENCE</scope>
    <source>
        <strain evidence="2">Hildebrandi</strain>
    </source>
</reference>
<sequence>MVDAAASTSIELTLQSVHGVIWKAADKYASEENLVSRVKACVAFSGSAPNMKVSSFTMCPRTGNLVVESNGLEFDEASSKTKSNLMSAKFDDPLETQQARRLLSSSQSASSGTSHSSYRPHLQFELTKEQSKETYRKASDKYEEVTSGVSATASGDGRSIELHVTLRSDNADASTTCVEGVAKLNIPEKFETLPLTLDLPIAPNANTTAPISEEPSSASSARSNMTEPPIDMLLFHEKATIRVVLSVASHQQQNGLSKEPCSSKTELIMSDNLDEIQLGGMMKQMHEKEEIEDARIRAAMILNMRHHQENREVDERQRRNWLLCGSSSEFGLSFHTFLDALKGCGGGHRRNLKYKNEIHLDPDQDLFLAVTMASTIDTRDSLEI</sequence>
<name>A0A9K3LFE0_9STRA</name>
<dbReference type="OrthoDB" id="47519at2759"/>
<keyword evidence="3" id="KW-1185">Reference proteome</keyword>
<gene>
    <name evidence="2" type="ORF">IV203_034984</name>
</gene>